<proteinExistence type="inferred from homology"/>
<dbReference type="NCBIfam" id="TIGR02606">
    <property type="entry name" value="antidote_CC2985"/>
    <property type="match status" value="1"/>
</dbReference>
<dbReference type="InterPro" id="IPR013321">
    <property type="entry name" value="Arc_rbn_hlx_hlx"/>
</dbReference>
<dbReference type="GO" id="GO:0006355">
    <property type="term" value="P:regulation of DNA-templated transcription"/>
    <property type="evidence" value="ECO:0007669"/>
    <property type="project" value="InterPro"/>
</dbReference>
<dbReference type="SUPFAM" id="SSF47598">
    <property type="entry name" value="Ribbon-helix-helix"/>
    <property type="match status" value="1"/>
</dbReference>
<dbReference type="CDD" id="cd22231">
    <property type="entry name" value="RHH_NikR_HicB-like"/>
    <property type="match status" value="1"/>
</dbReference>
<protein>
    <recommendedName>
        <fullName evidence="2">Antitoxin ParD</fullName>
    </recommendedName>
</protein>
<dbReference type="RefSeq" id="WP_425443773.1">
    <property type="nucleotide sequence ID" value="NZ_FQUK01000029.1"/>
</dbReference>
<evidence type="ECO:0000256" key="2">
    <source>
        <dbReference type="ARBA" id="ARBA00017940"/>
    </source>
</evidence>
<comment type="function">
    <text evidence="3">Antitoxin component of a type II toxin-antitoxin (TA) system. Neutralizes the effect of toxin ParE.</text>
</comment>
<evidence type="ECO:0000313" key="5">
    <source>
        <dbReference type="Proteomes" id="UP000242857"/>
    </source>
</evidence>
<dbReference type="InterPro" id="IPR022789">
    <property type="entry name" value="ParD"/>
</dbReference>
<evidence type="ECO:0000256" key="1">
    <source>
        <dbReference type="ARBA" id="ARBA00008580"/>
    </source>
</evidence>
<evidence type="ECO:0000313" key="4">
    <source>
        <dbReference type="EMBL" id="SHF07641.1"/>
    </source>
</evidence>
<accession>A0A1M4YPK2</accession>
<dbReference type="EMBL" id="FQUK01000029">
    <property type="protein sequence ID" value="SHF07641.1"/>
    <property type="molecule type" value="Genomic_DNA"/>
</dbReference>
<evidence type="ECO:0000256" key="3">
    <source>
        <dbReference type="ARBA" id="ARBA00037106"/>
    </source>
</evidence>
<dbReference type="STRING" id="213588.SAMN02745204_01734"/>
<dbReference type="Pfam" id="PF03693">
    <property type="entry name" value="ParD_antitoxin"/>
    <property type="match status" value="1"/>
</dbReference>
<dbReference type="Proteomes" id="UP000242857">
    <property type="component" value="Unassembled WGS sequence"/>
</dbReference>
<dbReference type="InterPro" id="IPR010985">
    <property type="entry name" value="Ribbon_hlx_hlx"/>
</dbReference>
<sequence length="95" mass="10490">LVKLCQRTHTDAMSTMNISLPDSLKAFVDEQVRQRGYGTSSEYVRELIRKDQDRQQLRNLLLAGAASAPAAPANASYFDGLRDRVRKAAKPAAKA</sequence>
<dbReference type="AlphaFoldDB" id="A0A1M4YPK2"/>
<feature type="non-terminal residue" evidence="4">
    <location>
        <position position="1"/>
    </location>
</feature>
<dbReference type="PANTHER" id="PTHR36582">
    <property type="entry name" value="ANTITOXIN PARD"/>
    <property type="match status" value="1"/>
</dbReference>
<name>A0A1M4YPK2_9GAMM</name>
<organism evidence="4 5">
    <name type="scientific">Thermomonas hydrothermalis</name>
    <dbReference type="NCBI Taxonomy" id="213588"/>
    <lineage>
        <taxon>Bacteria</taxon>
        <taxon>Pseudomonadati</taxon>
        <taxon>Pseudomonadota</taxon>
        <taxon>Gammaproteobacteria</taxon>
        <taxon>Lysobacterales</taxon>
        <taxon>Lysobacteraceae</taxon>
        <taxon>Thermomonas</taxon>
    </lineage>
</organism>
<comment type="similarity">
    <text evidence="1">Belongs to the ParD antitoxin family.</text>
</comment>
<gene>
    <name evidence="4" type="ORF">SAMN02745204_01734</name>
</gene>
<dbReference type="Gene3D" id="1.10.1220.10">
    <property type="entry name" value="Met repressor-like"/>
    <property type="match status" value="1"/>
</dbReference>
<dbReference type="PANTHER" id="PTHR36582:SF2">
    <property type="entry name" value="ANTITOXIN PARD"/>
    <property type="match status" value="1"/>
</dbReference>
<keyword evidence="5" id="KW-1185">Reference proteome</keyword>
<reference evidence="5" key="1">
    <citation type="submission" date="2016-11" db="EMBL/GenBank/DDBJ databases">
        <authorList>
            <person name="Varghese N."/>
            <person name="Submissions S."/>
        </authorList>
    </citation>
    <scope>NUCLEOTIDE SEQUENCE [LARGE SCALE GENOMIC DNA]</scope>
    <source>
        <strain evidence="5">DSM 14834</strain>
    </source>
</reference>